<dbReference type="SUPFAM" id="SSF52467">
    <property type="entry name" value="DHS-like NAD/FAD-binding domain"/>
    <property type="match status" value="1"/>
</dbReference>
<dbReference type="EMBL" id="SMYO01000012">
    <property type="protein sequence ID" value="TDK58599.1"/>
    <property type="molecule type" value="Genomic_DNA"/>
</dbReference>
<dbReference type="InterPro" id="IPR012001">
    <property type="entry name" value="Thiamin_PyroP_enz_TPP-bd_dom"/>
</dbReference>
<dbReference type="GO" id="GO:0000287">
    <property type="term" value="F:magnesium ion binding"/>
    <property type="evidence" value="ECO:0007669"/>
    <property type="project" value="UniProtKB-UniRule"/>
</dbReference>
<dbReference type="InterPro" id="IPR045229">
    <property type="entry name" value="TPP_enz"/>
</dbReference>
<gene>
    <name evidence="16" type="primary">ilvB</name>
    <name evidence="16" type="ORF">E2K98_22365</name>
</gene>
<evidence type="ECO:0000259" key="13">
    <source>
        <dbReference type="Pfam" id="PF00205"/>
    </source>
</evidence>
<dbReference type="PANTHER" id="PTHR18968">
    <property type="entry name" value="THIAMINE PYROPHOSPHATE ENZYMES"/>
    <property type="match status" value="1"/>
</dbReference>
<dbReference type="GO" id="GO:0005948">
    <property type="term" value="C:acetolactate synthase complex"/>
    <property type="evidence" value="ECO:0007669"/>
    <property type="project" value="TreeGrafter"/>
</dbReference>
<reference evidence="16 17" key="1">
    <citation type="submission" date="2019-03" db="EMBL/GenBank/DDBJ databases">
        <title>Bacillus niacini sp. nov. a Nicotinate-Metabolizing Mesophile Isolated from Soil.</title>
        <authorList>
            <person name="Zhang G."/>
        </authorList>
    </citation>
    <scope>NUCLEOTIDE SEQUENCE [LARGE SCALE GENOMIC DNA]</scope>
    <source>
        <strain evidence="16 17">WN066</strain>
    </source>
</reference>
<dbReference type="CDD" id="cd07035">
    <property type="entry name" value="TPP_PYR_POX_like"/>
    <property type="match status" value="1"/>
</dbReference>
<keyword evidence="9 12" id="KW-0786">Thiamine pyrophosphate</keyword>
<feature type="domain" description="Thiamine pyrophosphate enzyme N-terminal TPP-binding" evidence="15">
    <location>
        <begin position="13"/>
        <end position="118"/>
    </location>
</feature>
<dbReference type="FunFam" id="3.40.50.1220:FF:000008">
    <property type="entry name" value="Acetolactate synthase"/>
    <property type="match status" value="1"/>
</dbReference>
<comment type="caution">
    <text evidence="16">The sequence shown here is derived from an EMBL/GenBank/DDBJ whole genome shotgun (WGS) entry which is preliminary data.</text>
</comment>
<evidence type="ECO:0000313" key="17">
    <source>
        <dbReference type="Proteomes" id="UP000295132"/>
    </source>
</evidence>
<dbReference type="RefSeq" id="WP_133338118.1">
    <property type="nucleotide sequence ID" value="NZ_SMYO01000012.1"/>
</dbReference>
<dbReference type="EC" id="2.2.1.6" evidence="4 12"/>
<keyword evidence="6 12" id="KW-0808">Transferase</keyword>
<evidence type="ECO:0000259" key="14">
    <source>
        <dbReference type="Pfam" id="PF02775"/>
    </source>
</evidence>
<comment type="pathway">
    <text evidence="2 12">Amino-acid biosynthesis; L-valine biosynthesis; L-valine from pyruvate: step 1/4.</text>
</comment>
<comment type="cofactor">
    <cofactor evidence="12">
        <name>thiamine diphosphate</name>
        <dbReference type="ChEBI" id="CHEBI:58937"/>
    </cofactor>
    <text evidence="12">Binds 1 thiamine pyrophosphate per subunit.</text>
</comment>
<dbReference type="UniPathway" id="UPA00047">
    <property type="reaction ID" value="UER00055"/>
</dbReference>
<dbReference type="CDD" id="cd02015">
    <property type="entry name" value="TPP_AHAS"/>
    <property type="match status" value="1"/>
</dbReference>
<proteinExistence type="inferred from homology"/>
<evidence type="ECO:0000256" key="1">
    <source>
        <dbReference type="ARBA" id="ARBA00004974"/>
    </source>
</evidence>
<comment type="similarity">
    <text evidence="3 12">Belongs to the TPP enzyme family.</text>
</comment>
<accession>A0A4R5VL70</accession>
<organism evidence="16 17">
    <name type="scientific">Bacillus salipaludis</name>
    <dbReference type="NCBI Taxonomy" id="2547811"/>
    <lineage>
        <taxon>Bacteria</taxon>
        <taxon>Bacillati</taxon>
        <taxon>Bacillota</taxon>
        <taxon>Bacilli</taxon>
        <taxon>Bacillales</taxon>
        <taxon>Bacillaceae</taxon>
        <taxon>Bacillus</taxon>
    </lineage>
</organism>
<dbReference type="Proteomes" id="UP000295132">
    <property type="component" value="Unassembled WGS sequence"/>
</dbReference>
<keyword evidence="10 12" id="KW-0100">Branched-chain amino acid biosynthesis</keyword>
<dbReference type="NCBIfam" id="TIGR00118">
    <property type="entry name" value="acolac_lg"/>
    <property type="match status" value="1"/>
</dbReference>
<dbReference type="Pfam" id="PF00205">
    <property type="entry name" value="TPP_enzyme_M"/>
    <property type="match status" value="1"/>
</dbReference>
<name>A0A4R5VL70_9BACI</name>
<evidence type="ECO:0000256" key="3">
    <source>
        <dbReference type="ARBA" id="ARBA00007812"/>
    </source>
</evidence>
<dbReference type="GO" id="GO:0003984">
    <property type="term" value="F:acetolactate synthase activity"/>
    <property type="evidence" value="ECO:0007669"/>
    <property type="project" value="UniProtKB-EC"/>
</dbReference>
<dbReference type="UniPathway" id="UPA00049">
    <property type="reaction ID" value="UER00059"/>
</dbReference>
<evidence type="ECO:0000256" key="5">
    <source>
        <dbReference type="ARBA" id="ARBA00022605"/>
    </source>
</evidence>
<evidence type="ECO:0000259" key="15">
    <source>
        <dbReference type="Pfam" id="PF02776"/>
    </source>
</evidence>
<comment type="pathway">
    <text evidence="1 12">Amino-acid biosynthesis; L-isoleucine biosynthesis; L-isoleucine from 2-oxobutanoate: step 1/4.</text>
</comment>
<evidence type="ECO:0000256" key="4">
    <source>
        <dbReference type="ARBA" id="ARBA00013145"/>
    </source>
</evidence>
<protein>
    <recommendedName>
        <fullName evidence="4 12">Acetolactate synthase</fullName>
        <ecNumber evidence="4 12">2.2.1.6</ecNumber>
    </recommendedName>
</protein>
<evidence type="ECO:0000256" key="8">
    <source>
        <dbReference type="ARBA" id="ARBA00022842"/>
    </source>
</evidence>
<dbReference type="GO" id="GO:0030976">
    <property type="term" value="F:thiamine pyrophosphate binding"/>
    <property type="evidence" value="ECO:0007669"/>
    <property type="project" value="UniProtKB-UniRule"/>
</dbReference>
<dbReference type="InterPro" id="IPR029035">
    <property type="entry name" value="DHS-like_NAD/FAD-binding_dom"/>
</dbReference>
<dbReference type="Gene3D" id="3.40.50.1220">
    <property type="entry name" value="TPP-binding domain"/>
    <property type="match status" value="1"/>
</dbReference>
<dbReference type="GO" id="GO:0009097">
    <property type="term" value="P:isoleucine biosynthetic process"/>
    <property type="evidence" value="ECO:0007669"/>
    <property type="project" value="UniProtKB-UniPathway"/>
</dbReference>
<sequence>MLLQKEVTEKIELFESLSLLEVDCVFGCDDRGLLPGVDQSNIRYVQLNHEQAAVHAADGFARATGKPGVVLLSSAAGVTNAITGIATAYSDSVPLVIVTGPLVTKPQIEEAFQELDVLGITLPITKYSFKLTDWGCLSEALQNALTIAAEGRPGPVLIEYAAGPSTNNQDGLLSYPRPRGQVKKGQIEKSIESAVELIEAARKPVLFIGGGVISSGAAEFLREIVRQARIPVVSSLMGIGAMKAANPLYLGMLGMHGTFAANKAVHQCDLLISIGVRFSDRVTGKISGFSPKSKKIHVDVDPAQINKIIAVDLPIVSDAKEFFCELKGRLDYQQILRNVKIWTNEVIGWKRTVPRFDKSHSHLSPQTVIKKLDEYSAQDTIVVTDVGQHQIWTAHHYAFSTPRTLITSGGLGTMGYGLPAAIGAASACPGNSVLCVSGDGSFQMNLQELIIAVKYQLPIKIAILNNGYLGMVRQWQELFYHGRYSSVKIGSPSFAKLAEAYGVPGYKARTENEAERVIAEAFKHSGPALIEFDVVEEENVYPMVPPNHNNHQIILE</sequence>
<feature type="domain" description="Thiamine pyrophosphate enzyme TPP-binding" evidence="14">
    <location>
        <begin position="385"/>
        <end position="532"/>
    </location>
</feature>
<evidence type="ECO:0000256" key="2">
    <source>
        <dbReference type="ARBA" id="ARBA00005025"/>
    </source>
</evidence>
<dbReference type="AlphaFoldDB" id="A0A4R5VL70"/>
<evidence type="ECO:0000256" key="11">
    <source>
        <dbReference type="ARBA" id="ARBA00048670"/>
    </source>
</evidence>
<comment type="cofactor">
    <cofactor evidence="12">
        <name>Mg(2+)</name>
        <dbReference type="ChEBI" id="CHEBI:18420"/>
    </cofactor>
    <text evidence="12">Binds 1 Mg(2+) ion per subunit.</text>
</comment>
<dbReference type="PROSITE" id="PS00187">
    <property type="entry name" value="TPP_ENZYMES"/>
    <property type="match status" value="1"/>
</dbReference>
<keyword evidence="8 12" id="KW-0460">Magnesium</keyword>
<evidence type="ECO:0000256" key="7">
    <source>
        <dbReference type="ARBA" id="ARBA00022723"/>
    </source>
</evidence>
<evidence type="ECO:0000256" key="9">
    <source>
        <dbReference type="ARBA" id="ARBA00023052"/>
    </source>
</evidence>
<evidence type="ECO:0000256" key="10">
    <source>
        <dbReference type="ARBA" id="ARBA00023304"/>
    </source>
</evidence>
<evidence type="ECO:0000313" key="16">
    <source>
        <dbReference type="EMBL" id="TDK58599.1"/>
    </source>
</evidence>
<dbReference type="Gene3D" id="3.40.50.970">
    <property type="match status" value="2"/>
</dbReference>
<dbReference type="InterPro" id="IPR039368">
    <property type="entry name" value="AHAS_TPP"/>
</dbReference>
<evidence type="ECO:0000256" key="6">
    <source>
        <dbReference type="ARBA" id="ARBA00022679"/>
    </source>
</evidence>
<dbReference type="GO" id="GO:0050660">
    <property type="term" value="F:flavin adenine dinucleotide binding"/>
    <property type="evidence" value="ECO:0007669"/>
    <property type="project" value="InterPro"/>
</dbReference>
<dbReference type="PANTHER" id="PTHR18968:SF13">
    <property type="entry name" value="ACETOLACTATE SYNTHASE CATALYTIC SUBUNIT, MITOCHONDRIAL"/>
    <property type="match status" value="1"/>
</dbReference>
<dbReference type="InterPro" id="IPR000399">
    <property type="entry name" value="TPP-bd_CS"/>
</dbReference>
<dbReference type="InterPro" id="IPR029061">
    <property type="entry name" value="THDP-binding"/>
</dbReference>
<dbReference type="Pfam" id="PF02775">
    <property type="entry name" value="TPP_enzyme_C"/>
    <property type="match status" value="1"/>
</dbReference>
<keyword evidence="5 12" id="KW-0028">Amino-acid biosynthesis</keyword>
<evidence type="ECO:0000256" key="12">
    <source>
        <dbReference type="RuleBase" id="RU003591"/>
    </source>
</evidence>
<feature type="domain" description="Thiamine pyrophosphate enzyme central" evidence="13">
    <location>
        <begin position="191"/>
        <end position="323"/>
    </location>
</feature>
<dbReference type="InterPro" id="IPR012846">
    <property type="entry name" value="Acetolactate_synth_lsu"/>
</dbReference>
<dbReference type="SUPFAM" id="SSF52518">
    <property type="entry name" value="Thiamin diphosphate-binding fold (THDP-binding)"/>
    <property type="match status" value="2"/>
</dbReference>
<dbReference type="Pfam" id="PF02776">
    <property type="entry name" value="TPP_enzyme_N"/>
    <property type="match status" value="1"/>
</dbReference>
<comment type="catalytic activity">
    <reaction evidence="11 12">
        <text>2 pyruvate + H(+) = (2S)-2-acetolactate + CO2</text>
        <dbReference type="Rhea" id="RHEA:25249"/>
        <dbReference type="ChEBI" id="CHEBI:15361"/>
        <dbReference type="ChEBI" id="CHEBI:15378"/>
        <dbReference type="ChEBI" id="CHEBI:16526"/>
        <dbReference type="ChEBI" id="CHEBI:58476"/>
        <dbReference type="EC" id="2.2.1.6"/>
    </reaction>
</comment>
<keyword evidence="7 12" id="KW-0479">Metal-binding</keyword>
<dbReference type="GO" id="GO:0009099">
    <property type="term" value="P:L-valine biosynthetic process"/>
    <property type="evidence" value="ECO:0007669"/>
    <property type="project" value="UniProtKB-UniPathway"/>
</dbReference>
<dbReference type="InterPro" id="IPR012000">
    <property type="entry name" value="Thiamin_PyroP_enz_cen_dom"/>
</dbReference>
<dbReference type="FunFam" id="3.40.50.970:FF:000016">
    <property type="entry name" value="Acetolactate synthase"/>
    <property type="match status" value="1"/>
</dbReference>
<dbReference type="InterPro" id="IPR011766">
    <property type="entry name" value="TPP_enzyme_TPP-bd"/>
</dbReference>